<dbReference type="Pfam" id="PF04321">
    <property type="entry name" value="RmlD_sub_bind"/>
    <property type="match status" value="1"/>
</dbReference>
<dbReference type="EC" id="1.1.1.133" evidence="3 6"/>
<evidence type="ECO:0000256" key="2">
    <source>
        <dbReference type="ARBA" id="ARBA00010944"/>
    </source>
</evidence>
<keyword evidence="9" id="KW-1185">Reference proteome</keyword>
<accession>A0ABW8XXY9</accession>
<evidence type="ECO:0000313" key="8">
    <source>
        <dbReference type="EMBL" id="MFL9831945.1"/>
    </source>
</evidence>
<evidence type="ECO:0000256" key="6">
    <source>
        <dbReference type="RuleBase" id="RU364082"/>
    </source>
</evidence>
<dbReference type="InterPro" id="IPR029903">
    <property type="entry name" value="RmlD-like-bd"/>
</dbReference>
<dbReference type="InterPro" id="IPR005913">
    <property type="entry name" value="dTDP_dehydrorham_reduct"/>
</dbReference>
<evidence type="ECO:0000256" key="3">
    <source>
        <dbReference type="ARBA" id="ARBA00012929"/>
    </source>
</evidence>
<feature type="domain" description="RmlD-like substrate binding" evidence="7">
    <location>
        <begin position="3"/>
        <end position="283"/>
    </location>
</feature>
<reference evidence="8 9" key="1">
    <citation type="submission" date="2024-06" db="EMBL/GenBank/DDBJ databases">
        <authorList>
            <person name="Kaempfer P."/>
            <person name="Viver T."/>
        </authorList>
    </citation>
    <scope>NUCLEOTIDE SEQUENCE [LARGE SCALE GENOMIC DNA]</scope>
    <source>
        <strain evidence="8 9">ST-87</strain>
    </source>
</reference>
<evidence type="ECO:0000259" key="7">
    <source>
        <dbReference type="Pfam" id="PF04321"/>
    </source>
</evidence>
<dbReference type="EMBL" id="JBELQA010000008">
    <property type="protein sequence ID" value="MFL9831945.1"/>
    <property type="molecule type" value="Genomic_DNA"/>
</dbReference>
<dbReference type="InterPro" id="IPR036291">
    <property type="entry name" value="NAD(P)-bd_dom_sf"/>
</dbReference>
<comment type="similarity">
    <text evidence="2 6">Belongs to the dTDP-4-dehydrorhamnose reductase family.</text>
</comment>
<dbReference type="PANTHER" id="PTHR10491:SF4">
    <property type="entry name" value="METHIONINE ADENOSYLTRANSFERASE 2 SUBUNIT BETA"/>
    <property type="match status" value="1"/>
</dbReference>
<dbReference type="GO" id="GO:0008831">
    <property type="term" value="F:dTDP-4-dehydrorhamnose reductase activity"/>
    <property type="evidence" value="ECO:0007669"/>
    <property type="project" value="UniProtKB-EC"/>
</dbReference>
<proteinExistence type="inferred from homology"/>
<evidence type="ECO:0000313" key="9">
    <source>
        <dbReference type="Proteomes" id="UP001629260"/>
    </source>
</evidence>
<comment type="caution">
    <text evidence="8">The sequence shown here is derived from an EMBL/GenBank/DDBJ whole genome shotgun (WGS) entry which is preliminary data.</text>
</comment>
<evidence type="ECO:0000256" key="4">
    <source>
        <dbReference type="ARBA" id="ARBA00017099"/>
    </source>
</evidence>
<dbReference type="NCBIfam" id="TIGR01214">
    <property type="entry name" value="rmlD"/>
    <property type="match status" value="1"/>
</dbReference>
<sequence>MKKILVTGGNGQLGSELRVLSKVYTQFEWVFTDYQELDLCDLENLEIALNTINPKIIINCAAHTAVDKAETETELSDVLNHRSVAVLAKWSHANNCRMIHVSTDYVFDGTASTALTETALPNPINVYGVTKLAGEQICLQNNPNAVIIRTSWVYSSFGNNFVKTMSRLMQERDSLNVVNDQIGSPTYAADLARAIMTILTHKNWQAGIYNFSNEGEISWYEFALAIQEIGGFDCAVSGIPSSAYPTPAKRPQYSLLDKTKIKTTFGVEVPDYKESLRLCMQLLQTKD</sequence>
<dbReference type="SUPFAM" id="SSF51735">
    <property type="entry name" value="NAD(P)-binding Rossmann-fold domains"/>
    <property type="match status" value="1"/>
</dbReference>
<protein>
    <recommendedName>
        <fullName evidence="4 6">dTDP-4-dehydrorhamnose reductase</fullName>
        <ecNumber evidence="3 6">1.1.1.133</ecNumber>
    </recommendedName>
</protein>
<evidence type="ECO:0000256" key="5">
    <source>
        <dbReference type="ARBA" id="ARBA00048200"/>
    </source>
</evidence>
<comment type="function">
    <text evidence="6">Catalyzes the reduction of dTDP-6-deoxy-L-lyxo-4-hexulose to yield dTDP-L-rhamnose.</text>
</comment>
<organism evidence="8 9">
    <name type="scientific">Flavobacterium plantiphilum</name>
    <dbReference type="NCBI Taxonomy" id="3163297"/>
    <lineage>
        <taxon>Bacteria</taxon>
        <taxon>Pseudomonadati</taxon>
        <taxon>Bacteroidota</taxon>
        <taxon>Flavobacteriia</taxon>
        <taxon>Flavobacteriales</taxon>
        <taxon>Flavobacteriaceae</taxon>
        <taxon>Flavobacterium</taxon>
    </lineage>
</organism>
<gene>
    <name evidence="8" type="primary">rfbD</name>
    <name evidence="8" type="ORF">ABS764_13920</name>
</gene>
<dbReference type="Gene3D" id="3.40.50.720">
    <property type="entry name" value="NAD(P)-binding Rossmann-like Domain"/>
    <property type="match status" value="1"/>
</dbReference>
<dbReference type="Proteomes" id="UP001629260">
    <property type="component" value="Unassembled WGS sequence"/>
</dbReference>
<dbReference type="PANTHER" id="PTHR10491">
    <property type="entry name" value="DTDP-4-DEHYDRORHAMNOSE REDUCTASE"/>
    <property type="match status" value="1"/>
</dbReference>
<comment type="pathway">
    <text evidence="1 6">Carbohydrate biosynthesis; dTDP-L-rhamnose biosynthesis.</text>
</comment>
<dbReference type="Gene3D" id="3.90.25.10">
    <property type="entry name" value="UDP-galactose 4-epimerase, domain 1"/>
    <property type="match status" value="1"/>
</dbReference>
<keyword evidence="6" id="KW-0521">NADP</keyword>
<keyword evidence="6 8" id="KW-0560">Oxidoreductase</keyword>
<dbReference type="RefSeq" id="WP_408082394.1">
    <property type="nucleotide sequence ID" value="NZ_JBELQA010000008.1"/>
</dbReference>
<dbReference type="CDD" id="cd05254">
    <property type="entry name" value="dTDP_HR_like_SDR_e"/>
    <property type="match status" value="1"/>
</dbReference>
<name>A0ABW8XXY9_9FLAO</name>
<comment type="catalytic activity">
    <reaction evidence="5">
        <text>dTDP-beta-L-rhamnose + NADP(+) = dTDP-4-dehydro-beta-L-rhamnose + NADPH + H(+)</text>
        <dbReference type="Rhea" id="RHEA:21796"/>
        <dbReference type="ChEBI" id="CHEBI:15378"/>
        <dbReference type="ChEBI" id="CHEBI:57510"/>
        <dbReference type="ChEBI" id="CHEBI:57783"/>
        <dbReference type="ChEBI" id="CHEBI:58349"/>
        <dbReference type="ChEBI" id="CHEBI:62830"/>
        <dbReference type="EC" id="1.1.1.133"/>
    </reaction>
</comment>
<evidence type="ECO:0000256" key="1">
    <source>
        <dbReference type="ARBA" id="ARBA00004781"/>
    </source>
</evidence>